<protein>
    <submittedName>
        <fullName evidence="2">Uncharacterized protein</fullName>
    </submittedName>
</protein>
<evidence type="ECO:0000313" key="3">
    <source>
        <dbReference type="Proteomes" id="UP001281003"/>
    </source>
</evidence>
<dbReference type="EMBL" id="JAUTDP010000005">
    <property type="protein sequence ID" value="KAK3399438.1"/>
    <property type="molecule type" value="Genomic_DNA"/>
</dbReference>
<evidence type="ECO:0000256" key="1">
    <source>
        <dbReference type="SAM" id="SignalP"/>
    </source>
</evidence>
<organism evidence="2 3">
    <name type="scientific">Sordaria brevicollis</name>
    <dbReference type="NCBI Taxonomy" id="83679"/>
    <lineage>
        <taxon>Eukaryota</taxon>
        <taxon>Fungi</taxon>
        <taxon>Dikarya</taxon>
        <taxon>Ascomycota</taxon>
        <taxon>Pezizomycotina</taxon>
        <taxon>Sordariomycetes</taxon>
        <taxon>Sordariomycetidae</taxon>
        <taxon>Sordariales</taxon>
        <taxon>Sordariaceae</taxon>
        <taxon>Sordaria</taxon>
    </lineage>
</organism>
<feature type="chain" id="PRO_5042222461" evidence="1">
    <location>
        <begin position="21"/>
        <end position="72"/>
    </location>
</feature>
<proteinExistence type="predicted"/>
<reference evidence="2" key="2">
    <citation type="submission" date="2023-07" db="EMBL/GenBank/DDBJ databases">
        <authorList>
            <consortium name="Lawrence Berkeley National Laboratory"/>
            <person name="Haridas S."/>
            <person name="Hensen N."/>
            <person name="Bonometti L."/>
            <person name="Westerberg I."/>
            <person name="Brannstrom I.O."/>
            <person name="Guillou S."/>
            <person name="Cros-Aarteil S."/>
            <person name="Calhoun S."/>
            <person name="Kuo A."/>
            <person name="Mondo S."/>
            <person name="Pangilinan J."/>
            <person name="Riley R."/>
            <person name="LaButti K."/>
            <person name="Andreopoulos B."/>
            <person name="Lipzen A."/>
            <person name="Chen C."/>
            <person name="Yanf M."/>
            <person name="Daum C."/>
            <person name="Ng V."/>
            <person name="Clum A."/>
            <person name="Steindorff A."/>
            <person name="Ohm R."/>
            <person name="Martin F."/>
            <person name="Silar P."/>
            <person name="Natvig D."/>
            <person name="Lalanne C."/>
            <person name="Gautier V."/>
            <person name="Ament-velasquez S.L."/>
            <person name="Kruys A."/>
            <person name="Hutchinson M.I."/>
            <person name="Powell A.J."/>
            <person name="Barry K."/>
            <person name="Miller A.N."/>
            <person name="Grigoriev I.V."/>
            <person name="Debuchy R."/>
            <person name="Gladieux P."/>
            <person name="Thoren M.H."/>
            <person name="Johannesson H."/>
        </authorList>
    </citation>
    <scope>NUCLEOTIDE SEQUENCE</scope>
    <source>
        <strain evidence="2">FGSC 1904</strain>
    </source>
</reference>
<name>A0AAE0PG91_SORBR</name>
<sequence length="72" mass="7497">MLAQGFVSLWGLSSLPSITASEPAVLAGLTRITSSDFLSPVSEITSSASRCLYQMKAPGITSRISGNDHAPD</sequence>
<reference evidence="2" key="1">
    <citation type="journal article" date="2023" name="Mol. Phylogenet. Evol.">
        <title>Genome-scale phylogeny and comparative genomics of the fungal order Sordariales.</title>
        <authorList>
            <person name="Hensen N."/>
            <person name="Bonometti L."/>
            <person name="Westerberg I."/>
            <person name="Brannstrom I.O."/>
            <person name="Guillou S."/>
            <person name="Cros-Aarteil S."/>
            <person name="Calhoun S."/>
            <person name="Haridas S."/>
            <person name="Kuo A."/>
            <person name="Mondo S."/>
            <person name="Pangilinan J."/>
            <person name="Riley R."/>
            <person name="LaButti K."/>
            <person name="Andreopoulos B."/>
            <person name="Lipzen A."/>
            <person name="Chen C."/>
            <person name="Yan M."/>
            <person name="Daum C."/>
            <person name="Ng V."/>
            <person name="Clum A."/>
            <person name="Steindorff A."/>
            <person name="Ohm R.A."/>
            <person name="Martin F."/>
            <person name="Silar P."/>
            <person name="Natvig D.O."/>
            <person name="Lalanne C."/>
            <person name="Gautier V."/>
            <person name="Ament-Velasquez S.L."/>
            <person name="Kruys A."/>
            <person name="Hutchinson M.I."/>
            <person name="Powell A.J."/>
            <person name="Barry K."/>
            <person name="Miller A.N."/>
            <person name="Grigoriev I.V."/>
            <person name="Debuchy R."/>
            <person name="Gladieux P."/>
            <person name="Hiltunen Thoren M."/>
            <person name="Johannesson H."/>
        </authorList>
    </citation>
    <scope>NUCLEOTIDE SEQUENCE</scope>
    <source>
        <strain evidence="2">FGSC 1904</strain>
    </source>
</reference>
<dbReference type="Proteomes" id="UP001281003">
    <property type="component" value="Unassembled WGS sequence"/>
</dbReference>
<feature type="signal peptide" evidence="1">
    <location>
        <begin position="1"/>
        <end position="20"/>
    </location>
</feature>
<accession>A0AAE0PG91</accession>
<keyword evidence="3" id="KW-1185">Reference proteome</keyword>
<dbReference type="AlphaFoldDB" id="A0AAE0PG91"/>
<keyword evidence="1" id="KW-0732">Signal</keyword>
<comment type="caution">
    <text evidence="2">The sequence shown here is derived from an EMBL/GenBank/DDBJ whole genome shotgun (WGS) entry which is preliminary data.</text>
</comment>
<evidence type="ECO:0000313" key="2">
    <source>
        <dbReference type="EMBL" id="KAK3399438.1"/>
    </source>
</evidence>
<gene>
    <name evidence="2" type="ORF">B0T20DRAFT_409992</name>
</gene>